<evidence type="ECO:0000313" key="2">
    <source>
        <dbReference type="Proteomes" id="UP000006813"/>
    </source>
</evidence>
<gene>
    <name evidence="1" type="ORF">GW7_13373</name>
</gene>
<organism evidence="1 2">
    <name type="scientific">Heterocephalus glaber</name>
    <name type="common">Naked mole rat</name>
    <dbReference type="NCBI Taxonomy" id="10181"/>
    <lineage>
        <taxon>Eukaryota</taxon>
        <taxon>Metazoa</taxon>
        <taxon>Chordata</taxon>
        <taxon>Craniata</taxon>
        <taxon>Vertebrata</taxon>
        <taxon>Euteleostomi</taxon>
        <taxon>Mammalia</taxon>
        <taxon>Eutheria</taxon>
        <taxon>Euarchontoglires</taxon>
        <taxon>Glires</taxon>
        <taxon>Rodentia</taxon>
        <taxon>Hystricomorpha</taxon>
        <taxon>Bathyergidae</taxon>
        <taxon>Heterocephalus</taxon>
    </lineage>
</organism>
<dbReference type="EMBL" id="JH171319">
    <property type="protein sequence ID" value="EHB11425.1"/>
    <property type="molecule type" value="Genomic_DNA"/>
</dbReference>
<reference evidence="1 2" key="1">
    <citation type="journal article" date="2011" name="Nature">
        <title>Genome sequencing reveals insights into physiology and longevity of the naked mole rat.</title>
        <authorList>
            <person name="Kim E.B."/>
            <person name="Fang X."/>
            <person name="Fushan A.A."/>
            <person name="Huang Z."/>
            <person name="Lobanov A.V."/>
            <person name="Han L."/>
            <person name="Marino S.M."/>
            <person name="Sun X."/>
            <person name="Turanov A.A."/>
            <person name="Yang P."/>
            <person name="Yim S.H."/>
            <person name="Zhao X."/>
            <person name="Kasaikina M.V."/>
            <person name="Stoletzki N."/>
            <person name="Peng C."/>
            <person name="Polak P."/>
            <person name="Xiong Z."/>
            <person name="Kiezun A."/>
            <person name="Zhu Y."/>
            <person name="Chen Y."/>
            <person name="Kryukov G.V."/>
            <person name="Zhang Q."/>
            <person name="Peshkin L."/>
            <person name="Yang L."/>
            <person name="Bronson R.T."/>
            <person name="Buffenstein R."/>
            <person name="Wang B."/>
            <person name="Han C."/>
            <person name="Li Q."/>
            <person name="Chen L."/>
            <person name="Zhao W."/>
            <person name="Sunyaev S.R."/>
            <person name="Park T.J."/>
            <person name="Zhang G."/>
            <person name="Wang J."/>
            <person name="Gladyshev V.N."/>
        </authorList>
    </citation>
    <scope>NUCLEOTIDE SEQUENCE [LARGE SCALE GENOMIC DNA]</scope>
</reference>
<name>G5BQ76_HETGA</name>
<protein>
    <submittedName>
        <fullName evidence="1">Uncharacterized protein</fullName>
    </submittedName>
</protein>
<accession>G5BQ76</accession>
<evidence type="ECO:0000313" key="1">
    <source>
        <dbReference type="EMBL" id="EHB11425.1"/>
    </source>
</evidence>
<dbReference type="Proteomes" id="UP000006813">
    <property type="component" value="Unassembled WGS sequence"/>
</dbReference>
<sequence>MASASSSQRGGSSSTAFGGGHNNFGCGRNFSGQSGFGGSCGSGRYGASGNGYNDFGNTKSNLGGVEATMILASGTINVQILDAQREETGGFGGGGRDFAKP</sequence>
<dbReference type="AlphaFoldDB" id="G5BQ76"/>
<proteinExistence type="predicted"/>
<dbReference type="InParanoid" id="G5BQ76"/>